<feature type="domain" description="MotA/TolQ/ExbB proton channel" evidence="10">
    <location>
        <begin position="340"/>
        <end position="444"/>
    </location>
</feature>
<dbReference type="EMBL" id="FQWZ01000004">
    <property type="protein sequence ID" value="SHG99521.1"/>
    <property type="molecule type" value="Genomic_DNA"/>
</dbReference>
<evidence type="ECO:0000256" key="5">
    <source>
        <dbReference type="ARBA" id="ARBA00023136"/>
    </source>
</evidence>
<dbReference type="InterPro" id="IPR002898">
    <property type="entry name" value="MotA_ExbB_proton_chnl"/>
</dbReference>
<evidence type="ECO:0000256" key="7">
    <source>
        <dbReference type="SAM" id="Coils"/>
    </source>
</evidence>
<dbReference type="InterPro" id="IPR050790">
    <property type="entry name" value="ExbB/TolQ_transport"/>
</dbReference>
<keyword evidence="3 8" id="KW-0812">Transmembrane</keyword>
<evidence type="ECO:0000313" key="12">
    <source>
        <dbReference type="Proteomes" id="UP000199758"/>
    </source>
</evidence>
<dbReference type="OrthoDB" id="4045at2"/>
<evidence type="ECO:0000256" key="4">
    <source>
        <dbReference type="ARBA" id="ARBA00022989"/>
    </source>
</evidence>
<dbReference type="GO" id="GO:0005886">
    <property type="term" value="C:plasma membrane"/>
    <property type="evidence" value="ECO:0007669"/>
    <property type="project" value="UniProtKB-SubCell"/>
</dbReference>
<evidence type="ECO:0000256" key="6">
    <source>
        <dbReference type="RuleBase" id="RU004057"/>
    </source>
</evidence>
<feature type="coiled-coil region" evidence="7">
    <location>
        <begin position="35"/>
        <end position="91"/>
    </location>
</feature>
<comment type="subcellular location">
    <subcellularLocation>
        <location evidence="1">Cell membrane</location>
        <topology evidence="1">Multi-pass membrane protein</topology>
    </subcellularLocation>
    <subcellularLocation>
        <location evidence="6">Membrane</location>
        <topology evidence="6">Multi-pass membrane protein</topology>
    </subcellularLocation>
</comment>
<dbReference type="InterPro" id="IPR017270">
    <property type="entry name" value="MotA/TolQ/ExbB-rel"/>
</dbReference>
<dbReference type="PANTHER" id="PTHR30625">
    <property type="entry name" value="PROTEIN TOLQ"/>
    <property type="match status" value="1"/>
</dbReference>
<feature type="transmembrane region" description="Helical" evidence="8">
    <location>
        <begin position="370"/>
        <end position="394"/>
    </location>
</feature>
<name>A0A1M5PCG4_9GAMM</name>
<comment type="similarity">
    <text evidence="6">Belongs to the exbB/tolQ family.</text>
</comment>
<feature type="transmembrane region" description="Helical" evidence="8">
    <location>
        <begin position="406"/>
        <end position="428"/>
    </location>
</feature>
<dbReference type="PANTHER" id="PTHR30625:SF11">
    <property type="entry name" value="MOTA_TOLQ_EXBB PROTON CHANNEL DOMAIN-CONTAINING PROTEIN"/>
    <property type="match status" value="1"/>
</dbReference>
<organism evidence="11 12">
    <name type="scientific">Hydrocarboniphaga daqingensis</name>
    <dbReference type="NCBI Taxonomy" id="490188"/>
    <lineage>
        <taxon>Bacteria</taxon>
        <taxon>Pseudomonadati</taxon>
        <taxon>Pseudomonadota</taxon>
        <taxon>Gammaproteobacteria</taxon>
        <taxon>Nevskiales</taxon>
        <taxon>Nevskiaceae</taxon>
        <taxon>Hydrocarboniphaga</taxon>
    </lineage>
</organism>
<keyword evidence="2" id="KW-1003">Cell membrane</keyword>
<dbReference type="STRING" id="490188.SAMN04488068_2162"/>
<keyword evidence="6" id="KW-0813">Transport</keyword>
<dbReference type="GO" id="GO:0017038">
    <property type="term" value="P:protein import"/>
    <property type="evidence" value="ECO:0007669"/>
    <property type="project" value="TreeGrafter"/>
</dbReference>
<evidence type="ECO:0000256" key="9">
    <source>
        <dbReference type="SAM" id="SignalP"/>
    </source>
</evidence>
<dbReference type="AlphaFoldDB" id="A0A1M5PCG4"/>
<sequence length="470" mass="49707">MIAATSRIASGALALALLLASLSSLAATPPPANGLDKLVEQIRDGSREMSKTNAEREARFLRDKTQQAALLAQAEAARNAADARAKAAKARFDGAQAGIAALKQQLSGRVGDSAQIFSAVAEAAGAFRAQAGDSLVTPQFPDRIAELDALAQARELPGVDQIEQLWLAYAQEIAEGGKVARFDAQVFDDQGSPQQQQVTRIGLFTAFADGRYLALQPDTGKLAALARQPGHTGLIDDFGRGDEPLATILIDPSRGALLRRSAERPTLGERIDQGGEVGYVIIAIGILGGVLAIYQLVYLLRVDRQVRQQLRQIEQPRLDNPLGRVLASIAPQGASDALLLQDPEVLETRLSEAILRETPKLERYQSLLKMIVAAGPLLGLLGTVVGMIMTFQVITELGAGDPKVMAGGISQAMVATVLGLIIAIPLLFANSFLGSRSRALTQVLDEQAAGLLARHLEANSKAQSSAAGAR</sequence>
<evidence type="ECO:0000256" key="1">
    <source>
        <dbReference type="ARBA" id="ARBA00004651"/>
    </source>
</evidence>
<evidence type="ECO:0000256" key="3">
    <source>
        <dbReference type="ARBA" id="ARBA00022692"/>
    </source>
</evidence>
<feature type="signal peptide" evidence="9">
    <location>
        <begin position="1"/>
        <end position="26"/>
    </location>
</feature>
<keyword evidence="9" id="KW-0732">Signal</keyword>
<keyword evidence="4 8" id="KW-1133">Transmembrane helix</keyword>
<evidence type="ECO:0000313" key="11">
    <source>
        <dbReference type="EMBL" id="SHG99521.1"/>
    </source>
</evidence>
<keyword evidence="5 8" id="KW-0472">Membrane</keyword>
<protein>
    <submittedName>
        <fullName evidence="11">Biopolymer transport protein ExbB</fullName>
    </submittedName>
</protein>
<evidence type="ECO:0000256" key="8">
    <source>
        <dbReference type="SAM" id="Phobius"/>
    </source>
</evidence>
<gene>
    <name evidence="11" type="ORF">SAMN04488068_2162</name>
</gene>
<feature type="chain" id="PRO_5013155395" evidence="9">
    <location>
        <begin position="27"/>
        <end position="470"/>
    </location>
</feature>
<dbReference type="Proteomes" id="UP000199758">
    <property type="component" value="Unassembled WGS sequence"/>
</dbReference>
<keyword evidence="6" id="KW-0653">Protein transport</keyword>
<dbReference type="PIRSF" id="PIRSF037714">
    <property type="entry name" value="TolR"/>
    <property type="match status" value="1"/>
</dbReference>
<accession>A0A1M5PCG4</accession>
<dbReference type="Pfam" id="PF01618">
    <property type="entry name" value="MotA_ExbB"/>
    <property type="match status" value="1"/>
</dbReference>
<feature type="transmembrane region" description="Helical" evidence="8">
    <location>
        <begin position="277"/>
        <end position="300"/>
    </location>
</feature>
<evidence type="ECO:0000256" key="2">
    <source>
        <dbReference type="ARBA" id="ARBA00022475"/>
    </source>
</evidence>
<evidence type="ECO:0000259" key="10">
    <source>
        <dbReference type="Pfam" id="PF01618"/>
    </source>
</evidence>
<reference evidence="11 12" key="1">
    <citation type="submission" date="2016-11" db="EMBL/GenBank/DDBJ databases">
        <authorList>
            <person name="Jaros S."/>
            <person name="Januszkiewicz K."/>
            <person name="Wedrychowicz H."/>
        </authorList>
    </citation>
    <scope>NUCLEOTIDE SEQUENCE [LARGE SCALE GENOMIC DNA]</scope>
    <source>
        <strain evidence="11 12">CGMCC 1.7049</strain>
    </source>
</reference>
<keyword evidence="12" id="KW-1185">Reference proteome</keyword>
<dbReference type="RefSeq" id="WP_072897348.1">
    <property type="nucleotide sequence ID" value="NZ_FQWZ01000004.1"/>
</dbReference>
<keyword evidence="7" id="KW-0175">Coiled coil</keyword>
<proteinExistence type="inferred from homology"/>